<gene>
    <name evidence="3" type="ordered locus">Npun_R2979</name>
</gene>
<evidence type="ECO:0000313" key="4">
    <source>
        <dbReference type="Proteomes" id="UP000001191"/>
    </source>
</evidence>
<feature type="domain" description="GmrSD restriction endonucleases N-terminal" evidence="1">
    <location>
        <begin position="22"/>
        <end position="97"/>
    </location>
</feature>
<evidence type="ECO:0000313" key="3">
    <source>
        <dbReference type="EMBL" id="ACC81500.1"/>
    </source>
</evidence>
<proteinExistence type="predicted"/>
<evidence type="ECO:0000259" key="1">
    <source>
        <dbReference type="Pfam" id="PF03235"/>
    </source>
</evidence>
<dbReference type="OrthoDB" id="9798761at2"/>
<accession>B2IWP6</accession>
<dbReference type="AlphaFoldDB" id="B2IWP6"/>
<dbReference type="KEGG" id="npu:Npun_R2979"/>
<dbReference type="HOGENOM" id="CLU_1119275_0_0_3"/>
<protein>
    <submittedName>
        <fullName evidence="3">Uncharacterized protein</fullName>
    </submittedName>
</protein>
<dbReference type="InterPro" id="IPR004919">
    <property type="entry name" value="GmrSD_N"/>
</dbReference>
<reference evidence="4" key="1">
    <citation type="submission" date="2008-04" db="EMBL/GenBank/DDBJ databases">
        <title>Complete sequence of chromosome of Nostoc punctiforme ATCC 29133.</title>
        <authorList>
            <consortium name="US DOE Joint Genome Institute"/>
            <person name="Copeland A."/>
            <person name="Lucas S."/>
            <person name="Lapidus A."/>
            <person name="Glavina del Rio T."/>
            <person name="Dalin E."/>
            <person name="Tice H."/>
            <person name="Pitluck S."/>
            <person name="Chain P."/>
            <person name="Malfatti S."/>
            <person name="Shin M."/>
            <person name="Vergez L."/>
            <person name="Schmutz J."/>
            <person name="Larimer F."/>
            <person name="Land M."/>
            <person name="Hauser L."/>
            <person name="Kyrpides N."/>
            <person name="Kim E."/>
            <person name="Meeks J.C."/>
            <person name="Elhai J."/>
            <person name="Campbell E.L."/>
            <person name="Thiel T."/>
            <person name="Longmire J."/>
            <person name="Potts M."/>
            <person name="Atlas R."/>
        </authorList>
    </citation>
    <scope>NUCLEOTIDE SEQUENCE [LARGE SCALE GENOMIC DNA]</scope>
    <source>
        <strain evidence="4">ATCC 29133 / PCC 73102</strain>
    </source>
</reference>
<dbReference type="PANTHER" id="PTHR35149">
    <property type="entry name" value="SLL5132 PROTEIN"/>
    <property type="match status" value="1"/>
</dbReference>
<dbReference type="EMBL" id="CP001037">
    <property type="protein sequence ID" value="ACC81500.1"/>
    <property type="molecule type" value="Genomic_DNA"/>
</dbReference>
<dbReference type="Pfam" id="PF03235">
    <property type="entry name" value="GmrSD_N"/>
    <property type="match status" value="1"/>
</dbReference>
<dbReference type="Proteomes" id="UP000001191">
    <property type="component" value="Chromosome"/>
</dbReference>
<name>B2IWP6_NOSP7</name>
<keyword evidence="4" id="KW-1185">Reference proteome</keyword>
<dbReference type="PANTHER" id="PTHR35149:SF2">
    <property type="entry name" value="DUF262 DOMAIN-CONTAINING PROTEIN"/>
    <property type="match status" value="1"/>
</dbReference>
<dbReference type="RefSeq" id="WP_012409488.1">
    <property type="nucleotide sequence ID" value="NC_010628.1"/>
</dbReference>
<evidence type="ECO:0000259" key="2">
    <source>
        <dbReference type="Pfam" id="PF07510"/>
    </source>
</evidence>
<feature type="domain" description="GmrSD restriction endonucleases C-terminal" evidence="2">
    <location>
        <begin position="164"/>
        <end position="233"/>
    </location>
</feature>
<dbReference type="eggNOG" id="COG1479">
    <property type="taxonomic scope" value="Bacteria"/>
</dbReference>
<sequence>MNSRRSWPIALDRQVPPKSKDVLMAAAYHFFKDKLTKSNDLNDDPIDPTKVLITLEQCLQIVMINLGDDDDPYLIFESLNFKGEPLTQADLVRNYLLMRFRHSISAGREQERVYSKYWIPLESMLKSNLTEFLRHYIMKDGYDMKQGGIYAATRAKLKGMELTEEVEAEVHTTLVSTFGNLTLTSYNSELSNLPFLEKKVKLENTHIELNRWILQQNSWGVPEIEERAKSLLDIANKIWLAPLDMISD</sequence>
<dbReference type="Pfam" id="PF07510">
    <property type="entry name" value="GmrSD_C"/>
    <property type="match status" value="1"/>
</dbReference>
<reference evidence="3 4" key="2">
    <citation type="journal article" date="2013" name="Plant Physiol.">
        <title>A Nostoc punctiforme Sugar Transporter Necessary to Establish a Cyanobacterium-Plant Symbiosis.</title>
        <authorList>
            <person name="Ekman M."/>
            <person name="Picossi S."/>
            <person name="Campbell E.L."/>
            <person name="Meeks J.C."/>
            <person name="Flores E."/>
        </authorList>
    </citation>
    <scope>NUCLEOTIDE SEQUENCE [LARGE SCALE GENOMIC DNA]</scope>
    <source>
        <strain evidence="4">ATCC 29133 / PCC 73102</strain>
    </source>
</reference>
<dbReference type="PhylomeDB" id="B2IWP6"/>
<dbReference type="STRING" id="63737.Npun_R2979"/>
<dbReference type="InterPro" id="IPR011089">
    <property type="entry name" value="GmrSD_C"/>
</dbReference>
<dbReference type="EnsemblBacteria" id="ACC81500">
    <property type="protein sequence ID" value="ACC81500"/>
    <property type="gene ID" value="Npun_R2979"/>
</dbReference>
<organism evidence="3 4">
    <name type="scientific">Nostoc punctiforme (strain ATCC 29133 / PCC 73102)</name>
    <dbReference type="NCBI Taxonomy" id="63737"/>
    <lineage>
        <taxon>Bacteria</taxon>
        <taxon>Bacillati</taxon>
        <taxon>Cyanobacteriota</taxon>
        <taxon>Cyanophyceae</taxon>
        <taxon>Nostocales</taxon>
        <taxon>Nostocaceae</taxon>
        <taxon>Nostoc</taxon>
    </lineage>
</organism>